<evidence type="ECO:0000256" key="7">
    <source>
        <dbReference type="ARBA" id="ARBA00023136"/>
    </source>
</evidence>
<keyword evidence="7 8" id="KW-0472">Membrane</keyword>
<dbReference type="PROSITE" id="PS50850">
    <property type="entry name" value="MFS"/>
    <property type="match status" value="1"/>
</dbReference>
<keyword evidence="5 8" id="KW-0812">Transmembrane</keyword>
<keyword evidence="6 8" id="KW-1133">Transmembrane helix</keyword>
<evidence type="ECO:0000313" key="11">
    <source>
        <dbReference type="Proteomes" id="UP000553776"/>
    </source>
</evidence>
<feature type="transmembrane region" description="Helical" evidence="8">
    <location>
        <begin position="376"/>
        <end position="398"/>
    </location>
</feature>
<keyword evidence="3 8" id="KW-0813">Transport</keyword>
<dbReference type="InterPro" id="IPR004812">
    <property type="entry name" value="Efflux_drug-R_Bcr/CmlA"/>
</dbReference>
<protein>
    <recommendedName>
        <fullName evidence="8">Bcr/CflA family efflux transporter</fullName>
    </recommendedName>
</protein>
<feature type="domain" description="Major facilitator superfamily (MFS) profile" evidence="9">
    <location>
        <begin position="15"/>
        <end position="402"/>
    </location>
</feature>
<evidence type="ECO:0000256" key="2">
    <source>
        <dbReference type="ARBA" id="ARBA00006236"/>
    </source>
</evidence>
<evidence type="ECO:0000256" key="4">
    <source>
        <dbReference type="ARBA" id="ARBA00022475"/>
    </source>
</evidence>
<evidence type="ECO:0000313" key="10">
    <source>
        <dbReference type="EMBL" id="MBB6691500.1"/>
    </source>
</evidence>
<feature type="transmembrane region" description="Helical" evidence="8">
    <location>
        <begin position="351"/>
        <end position="370"/>
    </location>
</feature>
<name>A0A841U050_9BACL</name>
<dbReference type="SUPFAM" id="SSF103473">
    <property type="entry name" value="MFS general substrate transporter"/>
    <property type="match status" value="1"/>
</dbReference>
<dbReference type="InterPro" id="IPR036259">
    <property type="entry name" value="MFS_trans_sf"/>
</dbReference>
<feature type="transmembrane region" description="Helical" evidence="8">
    <location>
        <begin position="112"/>
        <end position="130"/>
    </location>
</feature>
<dbReference type="GO" id="GO:1990961">
    <property type="term" value="P:xenobiotic detoxification by transmembrane export across the plasma membrane"/>
    <property type="evidence" value="ECO:0007669"/>
    <property type="project" value="InterPro"/>
</dbReference>
<keyword evidence="11" id="KW-1185">Reference proteome</keyword>
<dbReference type="RefSeq" id="WP_185135495.1">
    <property type="nucleotide sequence ID" value="NZ_JACJVR010000031.1"/>
</dbReference>
<proteinExistence type="inferred from homology"/>
<reference evidence="10 11" key="1">
    <citation type="submission" date="2020-08" db="EMBL/GenBank/DDBJ databases">
        <title>Cohnella phylogeny.</title>
        <authorList>
            <person name="Dunlap C."/>
        </authorList>
    </citation>
    <scope>NUCLEOTIDE SEQUENCE [LARGE SCALE GENOMIC DNA]</scope>
    <source>
        <strain evidence="10 11">DSM 25239</strain>
    </source>
</reference>
<dbReference type="NCBIfam" id="TIGR00710">
    <property type="entry name" value="efflux_Bcr_CflA"/>
    <property type="match status" value="1"/>
</dbReference>
<evidence type="ECO:0000259" key="9">
    <source>
        <dbReference type="PROSITE" id="PS50850"/>
    </source>
</evidence>
<feature type="transmembrane region" description="Helical" evidence="8">
    <location>
        <begin position="260"/>
        <end position="281"/>
    </location>
</feature>
<feature type="transmembrane region" description="Helical" evidence="8">
    <location>
        <begin position="85"/>
        <end position="106"/>
    </location>
</feature>
<comment type="similarity">
    <text evidence="2 8">Belongs to the major facilitator superfamily. Bcr/CmlA family.</text>
</comment>
<dbReference type="InterPro" id="IPR001958">
    <property type="entry name" value="Tet-R_TetA/multi-R_MdtG-like"/>
</dbReference>
<dbReference type="GO" id="GO:0005886">
    <property type="term" value="C:plasma membrane"/>
    <property type="evidence" value="ECO:0007669"/>
    <property type="project" value="UniProtKB-SubCell"/>
</dbReference>
<evidence type="ECO:0000256" key="1">
    <source>
        <dbReference type="ARBA" id="ARBA00004651"/>
    </source>
</evidence>
<dbReference type="Proteomes" id="UP000553776">
    <property type="component" value="Unassembled WGS sequence"/>
</dbReference>
<accession>A0A841U050</accession>
<dbReference type="CDD" id="cd17320">
    <property type="entry name" value="MFS_MdfA_MDR_like"/>
    <property type="match status" value="1"/>
</dbReference>
<dbReference type="GO" id="GO:0042910">
    <property type="term" value="F:xenobiotic transmembrane transporter activity"/>
    <property type="evidence" value="ECO:0007669"/>
    <property type="project" value="InterPro"/>
</dbReference>
<evidence type="ECO:0000256" key="6">
    <source>
        <dbReference type="ARBA" id="ARBA00022989"/>
    </source>
</evidence>
<comment type="subcellular location">
    <subcellularLocation>
        <location evidence="1 8">Cell membrane</location>
        <topology evidence="1 8">Multi-pass membrane protein</topology>
    </subcellularLocation>
</comment>
<dbReference type="EMBL" id="JACJVR010000031">
    <property type="protein sequence ID" value="MBB6691500.1"/>
    <property type="molecule type" value="Genomic_DNA"/>
</dbReference>
<dbReference type="PANTHER" id="PTHR23502:SF132">
    <property type="entry name" value="POLYAMINE TRANSPORTER 2-RELATED"/>
    <property type="match status" value="1"/>
</dbReference>
<evidence type="ECO:0000256" key="5">
    <source>
        <dbReference type="ARBA" id="ARBA00022692"/>
    </source>
</evidence>
<feature type="transmembrane region" description="Helical" evidence="8">
    <location>
        <begin position="288"/>
        <end position="309"/>
    </location>
</feature>
<feature type="transmembrane region" description="Helical" evidence="8">
    <location>
        <begin position="142"/>
        <end position="160"/>
    </location>
</feature>
<feature type="transmembrane region" description="Helical" evidence="8">
    <location>
        <begin position="53"/>
        <end position="73"/>
    </location>
</feature>
<feature type="transmembrane region" description="Helical" evidence="8">
    <location>
        <begin position="315"/>
        <end position="339"/>
    </location>
</feature>
<feature type="transmembrane region" description="Helical" evidence="8">
    <location>
        <begin position="172"/>
        <end position="192"/>
    </location>
</feature>
<evidence type="ECO:0000256" key="3">
    <source>
        <dbReference type="ARBA" id="ARBA00022448"/>
    </source>
</evidence>
<organism evidence="10 11">
    <name type="scientific">Cohnella xylanilytica</name>
    <dbReference type="NCBI Taxonomy" id="557555"/>
    <lineage>
        <taxon>Bacteria</taxon>
        <taxon>Bacillati</taxon>
        <taxon>Bacillota</taxon>
        <taxon>Bacilli</taxon>
        <taxon>Bacillales</taxon>
        <taxon>Paenibacillaceae</taxon>
        <taxon>Cohnella</taxon>
    </lineage>
</organism>
<dbReference type="Pfam" id="PF07690">
    <property type="entry name" value="MFS_1"/>
    <property type="match status" value="1"/>
</dbReference>
<dbReference type="FunFam" id="1.20.1720.10:FF:000005">
    <property type="entry name" value="Bcr/CflA family efflux transporter"/>
    <property type="match status" value="1"/>
</dbReference>
<comment type="caution">
    <text evidence="10">The sequence shown here is derived from an EMBL/GenBank/DDBJ whole genome shotgun (WGS) entry which is preliminary data.</text>
</comment>
<evidence type="ECO:0000256" key="8">
    <source>
        <dbReference type="RuleBase" id="RU365088"/>
    </source>
</evidence>
<dbReference type="InterPro" id="IPR011701">
    <property type="entry name" value="MFS"/>
</dbReference>
<dbReference type="InterPro" id="IPR020846">
    <property type="entry name" value="MFS_dom"/>
</dbReference>
<gene>
    <name evidence="10" type="ORF">H7B90_08830</name>
</gene>
<sequence length="404" mass="41265">MDQNIAAPAARSGRRLGAAAILGVLSAFGPFSLDMYLPALTRVAEDLHASTSLTQLSLTACLVGLALGQLLVGPLSDVRGRRMPLVAGLILYTVVSLLCLLSPSIWSFVGLRFLQGLAGSAGIVLSRAVARDMYSGTELTKFFSLLMLVNGAAPIAAPVLGGQLLRVTDWRGVFLVLSLIGLVSLLGVLFGLPETLPPAKRTKGGLGASLRAMVRIAGDREFMGYALSSGFVSAAMFAYISGSPFVLQDLFGVSSQTFSFIFAANGLGIILASQLAGRLAGRVGERRLLVAGLLAAAAGGVSLLTVIAAGAGLAAILPLLFVVVSCVGLVGTASFPLAMRNQGQAAGSASALLGVMSYIFGGLVMPLVGIGGSGTALPMGIIMAAADVAALLLFFALVGRQSRR</sequence>
<dbReference type="PRINTS" id="PR01035">
    <property type="entry name" value="TCRTETA"/>
</dbReference>
<dbReference type="Gene3D" id="1.20.1720.10">
    <property type="entry name" value="Multidrug resistance protein D"/>
    <property type="match status" value="1"/>
</dbReference>
<feature type="transmembrane region" description="Helical" evidence="8">
    <location>
        <begin position="16"/>
        <end position="33"/>
    </location>
</feature>
<keyword evidence="4 8" id="KW-1003">Cell membrane</keyword>
<dbReference type="AlphaFoldDB" id="A0A841U050"/>
<feature type="transmembrane region" description="Helical" evidence="8">
    <location>
        <begin position="222"/>
        <end position="240"/>
    </location>
</feature>
<dbReference type="PANTHER" id="PTHR23502">
    <property type="entry name" value="MAJOR FACILITATOR SUPERFAMILY"/>
    <property type="match status" value="1"/>
</dbReference>